<accession>A0A427XZ45</accession>
<keyword evidence="2" id="KW-1185">Reference proteome</keyword>
<sequence length="59" mass="6654">MEGWPPGAFHRYRFCIVNEGNFCKAEVVAMPAPVTQTQPQAQPESPAVRHCCWCRIPLP</sequence>
<dbReference type="AlphaFoldDB" id="A0A427XZ45"/>
<evidence type="ECO:0000313" key="1">
    <source>
        <dbReference type="EMBL" id="RSH84119.1"/>
    </source>
</evidence>
<organism evidence="1 2">
    <name type="scientific">Apiotrichum porosum</name>
    <dbReference type="NCBI Taxonomy" id="105984"/>
    <lineage>
        <taxon>Eukaryota</taxon>
        <taxon>Fungi</taxon>
        <taxon>Dikarya</taxon>
        <taxon>Basidiomycota</taxon>
        <taxon>Agaricomycotina</taxon>
        <taxon>Tremellomycetes</taxon>
        <taxon>Trichosporonales</taxon>
        <taxon>Trichosporonaceae</taxon>
        <taxon>Apiotrichum</taxon>
    </lineage>
</organism>
<comment type="caution">
    <text evidence="1">The sequence shown here is derived from an EMBL/GenBank/DDBJ whole genome shotgun (WGS) entry which is preliminary data.</text>
</comment>
<dbReference type="RefSeq" id="XP_028477567.1">
    <property type="nucleotide sequence ID" value="XM_028621115.1"/>
</dbReference>
<dbReference type="GeneID" id="39590163"/>
<name>A0A427XZ45_9TREE</name>
<dbReference type="Proteomes" id="UP000279236">
    <property type="component" value="Unassembled WGS sequence"/>
</dbReference>
<gene>
    <name evidence="1" type="ORF">EHS24_005620</name>
</gene>
<evidence type="ECO:0000313" key="2">
    <source>
        <dbReference type="Proteomes" id="UP000279236"/>
    </source>
</evidence>
<protein>
    <submittedName>
        <fullName evidence="1">Uncharacterized protein</fullName>
    </submittedName>
</protein>
<reference evidence="1 2" key="1">
    <citation type="submission" date="2018-11" db="EMBL/GenBank/DDBJ databases">
        <title>Genome sequence of Apiotrichum porosum DSM 27194.</title>
        <authorList>
            <person name="Aliyu H."/>
            <person name="Gorte O."/>
            <person name="Ochsenreither K."/>
        </authorList>
    </citation>
    <scope>NUCLEOTIDE SEQUENCE [LARGE SCALE GENOMIC DNA]</scope>
    <source>
        <strain evidence="1 2">DSM 27194</strain>
    </source>
</reference>
<dbReference type="EMBL" id="RSCE01000003">
    <property type="protein sequence ID" value="RSH84119.1"/>
    <property type="molecule type" value="Genomic_DNA"/>
</dbReference>
<proteinExistence type="predicted"/>